<comment type="caution">
    <text evidence="1">The sequence shown here is derived from an EMBL/GenBank/DDBJ whole genome shotgun (WGS) entry which is preliminary data.</text>
</comment>
<dbReference type="AlphaFoldDB" id="A0A9X1UQH4"/>
<dbReference type="InterPro" id="IPR036390">
    <property type="entry name" value="WH_DNA-bd_sf"/>
</dbReference>
<dbReference type="Proteomes" id="UP001139238">
    <property type="component" value="Unassembled WGS sequence"/>
</dbReference>
<dbReference type="EMBL" id="JACSYB010000001">
    <property type="protein sequence ID" value="MCG8147148.1"/>
    <property type="molecule type" value="Genomic_DNA"/>
</dbReference>
<dbReference type="RefSeq" id="WP_239741625.1">
    <property type="nucleotide sequence ID" value="NZ_JACSYB010000001.1"/>
</dbReference>
<proteinExistence type="predicted"/>
<evidence type="ECO:0000313" key="2">
    <source>
        <dbReference type="Proteomes" id="UP001139238"/>
    </source>
</evidence>
<sequence>MNNSSANIIKRQLLIIQFLLESNFVSAVDIQEFLASKGFDTQLRTIQRDMVTLEEILPLDCRKDDKPYSWRWKRLTQTHNHQMTISQALALRLVETELQDVLPTDMYARLNPLFVKAKYIHGLSALDSNNNNLEDNKTSKLPLHQPNGIIPSTPSTILIFKLRSILTKAKAKSTKTHEKTMVIEKSEQVEINNLIKILQQKDLQILAEMLKEESH</sequence>
<keyword evidence="2" id="KW-1185">Reference proteome</keyword>
<gene>
    <name evidence="1" type="ORF">H9W84_03280</name>
</gene>
<dbReference type="SUPFAM" id="SSF46785">
    <property type="entry name" value="Winged helix' DNA-binding domain"/>
    <property type="match status" value="1"/>
</dbReference>
<organism evidence="1 2">
    <name type="scientific">Moraxella tetraodonis</name>
    <dbReference type="NCBI Taxonomy" id="2767221"/>
    <lineage>
        <taxon>Bacteria</taxon>
        <taxon>Pseudomonadati</taxon>
        <taxon>Pseudomonadota</taxon>
        <taxon>Gammaproteobacteria</taxon>
        <taxon>Moraxellales</taxon>
        <taxon>Moraxellaceae</taxon>
        <taxon>Moraxella</taxon>
    </lineage>
</organism>
<accession>A0A9X1UQH4</accession>
<evidence type="ECO:0000313" key="1">
    <source>
        <dbReference type="EMBL" id="MCG8147148.1"/>
    </source>
</evidence>
<protein>
    <recommendedName>
        <fullName evidence="3">WYL domain-containing protein</fullName>
    </recommendedName>
</protein>
<name>A0A9X1UQH4_9GAMM</name>
<reference evidence="1" key="1">
    <citation type="submission" date="2021-08" db="EMBL/GenBank/DDBJ databases">
        <title>Complete genome sequence of Moraxella sp strain PS-22.</title>
        <authorList>
            <person name="Das S.K."/>
        </authorList>
    </citation>
    <scope>NUCLEOTIDE SEQUENCE</scope>
    <source>
        <strain evidence="1">PS-22</strain>
    </source>
</reference>
<evidence type="ECO:0008006" key="3">
    <source>
        <dbReference type="Google" id="ProtNLM"/>
    </source>
</evidence>